<evidence type="ECO:0000256" key="6">
    <source>
        <dbReference type="ARBA" id="ARBA00022989"/>
    </source>
</evidence>
<keyword evidence="7" id="KW-0472">Membrane</keyword>
<organism evidence="10 11">
    <name type="scientific">Clavelina lepadiformis</name>
    <name type="common">Light-bulb sea squirt</name>
    <name type="synonym">Ascidia lepadiformis</name>
    <dbReference type="NCBI Taxonomy" id="159417"/>
    <lineage>
        <taxon>Eukaryota</taxon>
        <taxon>Metazoa</taxon>
        <taxon>Chordata</taxon>
        <taxon>Tunicata</taxon>
        <taxon>Ascidiacea</taxon>
        <taxon>Aplousobranchia</taxon>
        <taxon>Clavelinidae</taxon>
        <taxon>Clavelina</taxon>
    </lineage>
</organism>
<dbReference type="SMART" id="SM01328">
    <property type="entry name" value="zf-3CxxC"/>
    <property type="match status" value="1"/>
</dbReference>
<evidence type="ECO:0000313" key="10">
    <source>
        <dbReference type="EMBL" id="CAK8689408.1"/>
    </source>
</evidence>
<keyword evidence="11" id="KW-1185">Reference proteome</keyword>
<evidence type="ECO:0000256" key="2">
    <source>
        <dbReference type="ARBA" id="ARBA00022692"/>
    </source>
</evidence>
<keyword evidence="6" id="KW-1133">Transmembrane helix</keyword>
<comment type="caution">
    <text evidence="10">The sequence shown here is derived from an EMBL/GenBank/DDBJ whole genome shotgun (WGS) entry which is preliminary data.</text>
</comment>
<protein>
    <recommendedName>
        <fullName evidence="9">3CxxC-type domain-containing protein</fullName>
    </recommendedName>
</protein>
<dbReference type="Proteomes" id="UP001642483">
    <property type="component" value="Unassembled WGS sequence"/>
</dbReference>
<reference evidence="10 11" key="1">
    <citation type="submission" date="2024-02" db="EMBL/GenBank/DDBJ databases">
        <authorList>
            <person name="Daric V."/>
            <person name="Darras S."/>
        </authorList>
    </citation>
    <scope>NUCLEOTIDE SEQUENCE [LARGE SCALE GENOMIC DNA]</scope>
</reference>
<accession>A0ABP0GC81</accession>
<feature type="compositionally biased region" description="Basic and acidic residues" evidence="8">
    <location>
        <begin position="474"/>
        <end position="493"/>
    </location>
</feature>
<evidence type="ECO:0000259" key="9">
    <source>
        <dbReference type="SMART" id="SM01328"/>
    </source>
</evidence>
<gene>
    <name evidence="10" type="ORF">CVLEPA_LOCUS21422</name>
</gene>
<name>A0ABP0GC81_CLALP</name>
<keyword evidence="4" id="KW-0863">Zinc-finger</keyword>
<feature type="domain" description="3CxxC-type" evidence="9">
    <location>
        <begin position="116"/>
        <end position="226"/>
    </location>
</feature>
<sequence>MASTIAIPQFINYPGTIPGQVPGHLPPVTLPVNAAFSNPNLPVTSANGVNTLTNVQVPTMQLPVVPVGGGCYNDGMEVVWHGEFSRLFSNFYPPHVWYLTITNQAPQNKWKFHRDSAKVRFCCQDCGNGWTSMKGRVTFWFYLDYENNAGFVQFKLYGQQCKKCNSGKFEYVMWYPEEVSKVMCNVYNKVGQIYYGFHQPPIRIDRRPGRPRNQHNSDLCQACRDGECDQARPIKPIITASGLVHAPLSIPAPPVPREASASSISVQNGKSPSSSESSPLHVVIDPPRSGASPVSVVQNENNAGPPRCDASTAASVTSTFVVAPLAVNNSNKPSAMVIPASNNGVITAPVTLTSGVQPILTYTVISGPPKSTSLSAASNQFVPSGPPHPPSCPYIFHPTPSHIVNGALPMHPPNLYSFVPPPNQHVVHSDVKPVTQINSVCSPNEMLIITAQPQAKAKDVPKDAAKPSVLSGKTSKEEKVPKKPNENNKEKVKSVVSANGPKPTEVK</sequence>
<evidence type="ECO:0000256" key="4">
    <source>
        <dbReference type="ARBA" id="ARBA00022771"/>
    </source>
</evidence>
<evidence type="ECO:0000256" key="5">
    <source>
        <dbReference type="ARBA" id="ARBA00022833"/>
    </source>
</evidence>
<evidence type="ECO:0000256" key="1">
    <source>
        <dbReference type="ARBA" id="ARBA00004167"/>
    </source>
</evidence>
<evidence type="ECO:0000256" key="3">
    <source>
        <dbReference type="ARBA" id="ARBA00022723"/>
    </source>
</evidence>
<dbReference type="Pfam" id="PF13695">
    <property type="entry name" value="Zn_ribbon_3CxxC"/>
    <property type="match status" value="1"/>
</dbReference>
<proteinExistence type="predicted"/>
<evidence type="ECO:0000313" key="11">
    <source>
        <dbReference type="Proteomes" id="UP001642483"/>
    </source>
</evidence>
<feature type="region of interest" description="Disordered" evidence="8">
    <location>
        <begin position="454"/>
        <end position="507"/>
    </location>
</feature>
<dbReference type="InterPro" id="IPR026096">
    <property type="entry name" value="R-trans_p"/>
</dbReference>
<keyword evidence="5" id="KW-0862">Zinc</keyword>
<feature type="region of interest" description="Disordered" evidence="8">
    <location>
        <begin position="254"/>
        <end position="310"/>
    </location>
</feature>
<comment type="subcellular location">
    <subcellularLocation>
        <location evidence="1">Membrane</location>
        <topology evidence="1">Single-pass membrane protein</topology>
    </subcellularLocation>
</comment>
<evidence type="ECO:0000256" key="7">
    <source>
        <dbReference type="ARBA" id="ARBA00023136"/>
    </source>
</evidence>
<dbReference type="PANTHER" id="PTHR14402:SF10">
    <property type="entry name" value="3CXXC-TYPE DOMAIN-CONTAINING PROTEIN"/>
    <property type="match status" value="1"/>
</dbReference>
<keyword evidence="3" id="KW-0479">Metal-binding</keyword>
<feature type="compositionally biased region" description="Polar residues" evidence="8">
    <location>
        <begin position="260"/>
        <end position="270"/>
    </location>
</feature>
<dbReference type="InterPro" id="IPR027377">
    <property type="entry name" value="ZAR1/RTP1-5-like_Znf-3CxxC"/>
</dbReference>
<dbReference type="PANTHER" id="PTHR14402">
    <property type="entry name" value="RECEPTOR TRANSPORTING PROTEIN"/>
    <property type="match status" value="1"/>
</dbReference>
<feature type="compositionally biased region" description="Basic and acidic residues" evidence="8">
    <location>
        <begin position="456"/>
        <end position="465"/>
    </location>
</feature>
<dbReference type="EMBL" id="CAWYQH010000108">
    <property type="protein sequence ID" value="CAK8689408.1"/>
    <property type="molecule type" value="Genomic_DNA"/>
</dbReference>
<evidence type="ECO:0000256" key="8">
    <source>
        <dbReference type="SAM" id="MobiDB-lite"/>
    </source>
</evidence>
<keyword evidence="2" id="KW-0812">Transmembrane</keyword>